<reference evidence="1 2" key="1">
    <citation type="submission" date="2023-11" db="EMBL/GenBank/DDBJ databases">
        <title>MicrobeMod: A computational toolkit for identifying prokaryotic methylation and restriction-modification with nanopore sequencing.</title>
        <authorList>
            <person name="Crits-Christoph A."/>
            <person name="Kang S.C."/>
            <person name="Lee H."/>
            <person name="Ostrov N."/>
        </authorList>
    </citation>
    <scope>NUCLEOTIDE SEQUENCE [LARGE SCALE GENOMIC DNA]</scope>
    <source>
        <strain evidence="1 2">ATCC 29145</strain>
    </source>
</reference>
<organism evidence="1 2">
    <name type="scientific">Azospirillum brasilense</name>
    <dbReference type="NCBI Taxonomy" id="192"/>
    <lineage>
        <taxon>Bacteria</taxon>
        <taxon>Pseudomonadati</taxon>
        <taxon>Pseudomonadota</taxon>
        <taxon>Alphaproteobacteria</taxon>
        <taxon>Rhodospirillales</taxon>
        <taxon>Azospirillaceae</taxon>
        <taxon>Azospirillum</taxon>
    </lineage>
</organism>
<evidence type="ECO:0000313" key="1">
    <source>
        <dbReference type="EMBL" id="MDX5952461.1"/>
    </source>
</evidence>
<dbReference type="EMBL" id="JAWXYC010000004">
    <property type="protein sequence ID" value="MDX5952461.1"/>
    <property type="molecule type" value="Genomic_DNA"/>
</dbReference>
<proteinExistence type="predicted"/>
<dbReference type="RefSeq" id="WP_035684257.1">
    <property type="nucleotide sequence ID" value="NZ_CP032339.1"/>
</dbReference>
<keyword evidence="2" id="KW-1185">Reference proteome</keyword>
<dbReference type="GeneID" id="56449654"/>
<accession>A0ABU4P5A4</accession>
<gene>
    <name evidence="1" type="ORF">SIM66_14890</name>
</gene>
<dbReference type="Proteomes" id="UP001277471">
    <property type="component" value="Unassembled WGS sequence"/>
</dbReference>
<evidence type="ECO:0000313" key="2">
    <source>
        <dbReference type="Proteomes" id="UP001277471"/>
    </source>
</evidence>
<comment type="caution">
    <text evidence="1">The sequence shown here is derived from an EMBL/GenBank/DDBJ whole genome shotgun (WGS) entry which is preliminary data.</text>
</comment>
<sequence length="148" mass="15771">MEERSAFIEQYDLGFLTARLVKRGMPIDAATASVADFRALVTALVRHPDTPFAAWGRVEDALHEFILDTARYRAFCSAAVGRFIDHDPSAFGTDAFRAAWANSVGILAKEFGIALNPDSDSGEGDASGAAMCMVTMSAAMCMVTLAAA</sequence>
<name>A0ABU4P5A4_AZOBR</name>
<protein>
    <submittedName>
        <fullName evidence="1">Uncharacterized protein</fullName>
    </submittedName>
</protein>